<protein>
    <recommendedName>
        <fullName evidence="3">BTB domain-containing protein</fullName>
    </recommendedName>
</protein>
<comment type="function">
    <text evidence="1">May act as a substrate-specific adapter of an E3 ubiquitin-protein ligase complex (CUL3-RBX1-BTB) which mediates the ubiquitination and subsequent proteasomal degradation of target proteins.</text>
</comment>
<evidence type="ECO:0000256" key="2">
    <source>
        <dbReference type="ARBA" id="ARBA00004906"/>
    </source>
</evidence>
<dbReference type="PROSITE" id="PS50097">
    <property type="entry name" value="BTB"/>
    <property type="match status" value="1"/>
</dbReference>
<feature type="domain" description="BTB" evidence="3">
    <location>
        <begin position="43"/>
        <end position="96"/>
    </location>
</feature>
<dbReference type="Proteomes" id="UP000507245">
    <property type="component" value="Unassembled WGS sequence"/>
</dbReference>
<dbReference type="SMART" id="SM00225">
    <property type="entry name" value="BTB"/>
    <property type="match status" value="1"/>
</dbReference>
<dbReference type="Pfam" id="PF00651">
    <property type="entry name" value="BTB"/>
    <property type="match status" value="1"/>
</dbReference>
<dbReference type="EMBL" id="CAEKKB010000002">
    <property type="protein sequence ID" value="CAB4300619.1"/>
    <property type="molecule type" value="Genomic_DNA"/>
</dbReference>
<dbReference type="InterPro" id="IPR011333">
    <property type="entry name" value="SKP1/BTB/POZ_sf"/>
</dbReference>
<gene>
    <name evidence="4" type="ORF">ORAREDHAP_LOCUS15856</name>
</gene>
<dbReference type="OrthoDB" id="10249567at2759"/>
<dbReference type="PANTHER" id="PTHR47274">
    <property type="entry name" value="BTB/POZ DOMAIN CONTAINING PROTEIN, EXPRESSED-RELATED"/>
    <property type="match status" value="1"/>
</dbReference>
<evidence type="ECO:0000313" key="5">
    <source>
        <dbReference type="Proteomes" id="UP000507245"/>
    </source>
</evidence>
<reference evidence="5" key="1">
    <citation type="journal article" date="2020" name="Genome Biol.">
        <title>Gamete binning: chromosome-level and haplotype-resolved genome assembly enabled by high-throughput single-cell sequencing of gamete genomes.</title>
        <authorList>
            <person name="Campoy J.A."/>
            <person name="Sun H."/>
            <person name="Goel M."/>
            <person name="Jiao W.-B."/>
            <person name="Folz-Donahue K."/>
            <person name="Wang N."/>
            <person name="Rubio M."/>
            <person name="Liu C."/>
            <person name="Kukat C."/>
            <person name="Ruiz D."/>
            <person name="Huettel B."/>
            <person name="Schneeberger K."/>
        </authorList>
    </citation>
    <scope>NUCLEOTIDE SEQUENCE [LARGE SCALE GENOMIC DNA]</scope>
    <source>
        <strain evidence="5">cv. Rojo Pasion</strain>
    </source>
</reference>
<comment type="pathway">
    <text evidence="2">Protein modification; protein ubiquitination.</text>
</comment>
<organism evidence="4 5">
    <name type="scientific">Prunus armeniaca</name>
    <name type="common">Apricot</name>
    <name type="synonym">Armeniaca vulgaris</name>
    <dbReference type="NCBI Taxonomy" id="36596"/>
    <lineage>
        <taxon>Eukaryota</taxon>
        <taxon>Viridiplantae</taxon>
        <taxon>Streptophyta</taxon>
        <taxon>Embryophyta</taxon>
        <taxon>Tracheophyta</taxon>
        <taxon>Spermatophyta</taxon>
        <taxon>Magnoliopsida</taxon>
        <taxon>eudicotyledons</taxon>
        <taxon>Gunneridae</taxon>
        <taxon>Pentapetalae</taxon>
        <taxon>rosids</taxon>
        <taxon>fabids</taxon>
        <taxon>Rosales</taxon>
        <taxon>Rosaceae</taxon>
        <taxon>Amygdaloideae</taxon>
        <taxon>Amygdaleae</taxon>
        <taxon>Prunus</taxon>
    </lineage>
</organism>
<evidence type="ECO:0000313" key="4">
    <source>
        <dbReference type="EMBL" id="CAB4300619.1"/>
    </source>
</evidence>
<dbReference type="InterPro" id="IPR044784">
    <property type="entry name" value="At1g01640-like"/>
</dbReference>
<dbReference type="InterPro" id="IPR000210">
    <property type="entry name" value="BTB/POZ_dom"/>
</dbReference>
<keyword evidence="5" id="KW-1185">Reference proteome</keyword>
<accession>A0A6J5WGK4</accession>
<proteinExistence type="predicted"/>
<dbReference type="AlphaFoldDB" id="A0A6J5WGK4"/>
<name>A0A6J5WGK4_PRUAR</name>
<dbReference type="SUPFAM" id="SSF54695">
    <property type="entry name" value="POZ domain"/>
    <property type="match status" value="1"/>
</dbReference>
<evidence type="ECO:0000259" key="3">
    <source>
        <dbReference type="PROSITE" id="PS50097"/>
    </source>
</evidence>
<dbReference type="Gene3D" id="3.30.710.10">
    <property type="entry name" value="Potassium Channel Kv1.1, Chain A"/>
    <property type="match status" value="3"/>
</dbReference>
<sequence>MKCISCEGKYDGDAGACKQCYEDLKAKVAFLAMSNRYPLTFCTDVVLHASDDGHSGGPARAMAHEAVLASRSPVFKALLHNETKEIHIYELSLQELVAEKYQLHHLKDLCQKFLVSNLNWDNSLATYTFGHDHNDKQIIDAALMLITNNIEKLASSDEYADIKRSHPQLVIKIYEHIVASSTTPSELARKLLVVAEKYQVHHLKDLCQKFLVSNLNWDNSLATYTFGHDHNDKQIIDAALMVITNNIEKLASSREYAELKRSHPQLVIEIYERHFASL</sequence>
<evidence type="ECO:0000256" key="1">
    <source>
        <dbReference type="ARBA" id="ARBA00002668"/>
    </source>
</evidence>